<dbReference type="InterPro" id="IPR052954">
    <property type="entry name" value="GPCR-Ligand_Int"/>
</dbReference>
<comment type="caution">
    <text evidence="3">The sequence shown here is derived from an EMBL/GenBank/DDBJ whole genome shotgun (WGS) entry which is preliminary data.</text>
</comment>
<evidence type="ECO:0000256" key="1">
    <source>
        <dbReference type="SAM" id="MobiDB-lite"/>
    </source>
</evidence>
<dbReference type="Proteomes" id="UP000271974">
    <property type="component" value="Unassembled WGS sequence"/>
</dbReference>
<dbReference type="PANTHER" id="PTHR46641">
    <property type="entry name" value="FMRFAMIDE RECEPTOR-RELATED"/>
    <property type="match status" value="1"/>
</dbReference>
<feature type="region of interest" description="Disordered" evidence="1">
    <location>
        <begin position="354"/>
        <end position="376"/>
    </location>
</feature>
<evidence type="ECO:0008006" key="5">
    <source>
        <dbReference type="Google" id="ProtNLM"/>
    </source>
</evidence>
<feature type="region of interest" description="Disordered" evidence="1">
    <location>
        <begin position="294"/>
        <end position="313"/>
    </location>
</feature>
<evidence type="ECO:0000313" key="3">
    <source>
        <dbReference type="EMBL" id="RUS89918.1"/>
    </source>
</evidence>
<keyword evidence="4" id="KW-1185">Reference proteome</keyword>
<gene>
    <name evidence="3" type="ORF">EGW08_002359</name>
</gene>
<dbReference type="EMBL" id="RQTK01000045">
    <property type="protein sequence ID" value="RUS89918.1"/>
    <property type="molecule type" value="Genomic_DNA"/>
</dbReference>
<protein>
    <recommendedName>
        <fullName evidence="5">G-protein coupled receptors family 1 profile domain-containing protein</fullName>
    </recommendedName>
</protein>
<keyword evidence="2" id="KW-1133">Transmembrane helix</keyword>
<accession>A0A433U7X5</accession>
<feature type="transmembrane region" description="Helical" evidence="2">
    <location>
        <begin position="390"/>
        <end position="408"/>
    </location>
</feature>
<organism evidence="3 4">
    <name type="scientific">Elysia chlorotica</name>
    <name type="common">Eastern emerald elysia</name>
    <name type="synonym">Sea slug</name>
    <dbReference type="NCBI Taxonomy" id="188477"/>
    <lineage>
        <taxon>Eukaryota</taxon>
        <taxon>Metazoa</taxon>
        <taxon>Spiralia</taxon>
        <taxon>Lophotrochozoa</taxon>
        <taxon>Mollusca</taxon>
        <taxon>Gastropoda</taxon>
        <taxon>Heterobranchia</taxon>
        <taxon>Euthyneura</taxon>
        <taxon>Panpulmonata</taxon>
        <taxon>Sacoglossa</taxon>
        <taxon>Placobranchoidea</taxon>
        <taxon>Plakobranchidae</taxon>
        <taxon>Elysia</taxon>
    </lineage>
</organism>
<evidence type="ECO:0000313" key="4">
    <source>
        <dbReference type="Proteomes" id="UP000271974"/>
    </source>
</evidence>
<dbReference type="PANTHER" id="PTHR46641:SF2">
    <property type="entry name" value="FMRFAMIDE RECEPTOR"/>
    <property type="match status" value="1"/>
</dbReference>
<name>A0A433U7X5_ELYCH</name>
<dbReference type="AlphaFoldDB" id="A0A433U7X5"/>
<dbReference type="Gene3D" id="1.20.1070.10">
    <property type="entry name" value="Rhodopsin 7-helix transmembrane proteins"/>
    <property type="match status" value="2"/>
</dbReference>
<evidence type="ECO:0000256" key="2">
    <source>
        <dbReference type="SAM" id="Phobius"/>
    </source>
</evidence>
<sequence length="621" mass="69469">MRSTRKGEGWLKWHWSQIGSCRYLFKEFEDNLRAGNNTIKDSKHPGTLCFKMCFDEAFGVETPAIDALYSEIHEVISSLQFMFWINGVVLPVILCFGFVMNVVCLIVIIRGSGWRAHAHGVSSPHRLLTSLLVCDLLIMAMSVYSDVEPAIRAKHGLEKIRNSILPDCEAVLDLKAKLEFLKNNNNSAFGIGENFFLSDNFGTQNNTNNYTVPFGNKRDTPKTLNTAMTNDDLMLLLLYSLLTESESETEANASPIPDLHSTHNILHDSSHIGTKSYDFQKELNIESNKTSVFPALTTPTKRPNNPITASGKNITSFPKSIFTTDQTTSTPAKSRSRAPTVSALLDNIFTTDQATSTRAKPRARSSNTPAPPLRNITINSRPMRQAAERWVAYSLMTFNLGLVLTLTVERWAAIKRPFWARLALTPRHASCSLLALAGGTLALHTPQFVREVVMVTNERGSLRDDFQGKMLQSFRRPYELTVVYVTSGTLALTLVLSCLLLRMLSAYMAKSRRHRQPGNTGRIDTPQAVTMITLTFMSLEDLVNHTTAFTRTVTVVRLLYVTNSALAHSLTYCLMTRQFRRRLHCDCCNGRWCSSLPHKHGAADSGQRMVARSLSKEFSMA</sequence>
<dbReference type="SUPFAM" id="SSF81321">
    <property type="entry name" value="Family A G protein-coupled receptor-like"/>
    <property type="match status" value="1"/>
</dbReference>
<reference evidence="3 4" key="1">
    <citation type="submission" date="2019-01" db="EMBL/GenBank/DDBJ databases">
        <title>A draft genome assembly of the solar-powered sea slug Elysia chlorotica.</title>
        <authorList>
            <person name="Cai H."/>
            <person name="Li Q."/>
            <person name="Fang X."/>
            <person name="Li J."/>
            <person name="Curtis N.E."/>
            <person name="Altenburger A."/>
            <person name="Shibata T."/>
            <person name="Feng M."/>
            <person name="Maeda T."/>
            <person name="Schwartz J.A."/>
            <person name="Shigenobu S."/>
            <person name="Lundholm N."/>
            <person name="Nishiyama T."/>
            <person name="Yang H."/>
            <person name="Hasebe M."/>
            <person name="Li S."/>
            <person name="Pierce S.K."/>
            <person name="Wang J."/>
        </authorList>
    </citation>
    <scope>NUCLEOTIDE SEQUENCE [LARGE SCALE GENOMIC DNA]</scope>
    <source>
        <strain evidence="3">EC2010</strain>
        <tissue evidence="3">Whole organism of an adult</tissue>
    </source>
</reference>
<keyword evidence="2" id="KW-0472">Membrane</keyword>
<feature type="transmembrane region" description="Helical" evidence="2">
    <location>
        <begin position="83"/>
        <end position="107"/>
    </location>
</feature>
<dbReference type="OrthoDB" id="6161096at2759"/>
<feature type="compositionally biased region" description="Polar residues" evidence="1">
    <location>
        <begin position="354"/>
        <end position="368"/>
    </location>
</feature>
<proteinExistence type="predicted"/>
<keyword evidence="2" id="KW-0812">Transmembrane</keyword>
<feature type="transmembrane region" description="Helical" evidence="2">
    <location>
        <begin position="482"/>
        <end position="504"/>
    </location>
</feature>